<name>A0A1H0QAC7_SELRU</name>
<dbReference type="Proteomes" id="UP000182412">
    <property type="component" value="Unassembled WGS sequence"/>
</dbReference>
<reference evidence="1 2" key="1">
    <citation type="submission" date="2016-10" db="EMBL/GenBank/DDBJ databases">
        <authorList>
            <person name="de Groot N.N."/>
        </authorList>
    </citation>
    <scope>NUCLEOTIDE SEQUENCE [LARGE SCALE GENOMIC DNA]</scope>
    <source>
        <strain evidence="1 2">S137</strain>
    </source>
</reference>
<gene>
    <name evidence="1" type="ORF">SAMN05216366_10772</name>
</gene>
<sequence>MSKLSIQLLEADTSEAWQQDKVDKFSYPFLAFRVKLERLNDFNEEEFIECMGREYFCRLGGDPVFLSDPIEMRCPKCGRNMQYVGELTDNNFDNSALLNGLDFYFGDMFLYYYYCMNVA</sequence>
<dbReference type="RefSeq" id="WP_074571785.1">
    <property type="nucleotide sequence ID" value="NZ_FNJQ01000007.1"/>
</dbReference>
<dbReference type="AlphaFoldDB" id="A0A1H0QAC7"/>
<proteinExistence type="predicted"/>
<dbReference type="OrthoDB" id="2586028at2"/>
<protein>
    <submittedName>
        <fullName evidence="1">Uncharacterized protein</fullName>
    </submittedName>
</protein>
<evidence type="ECO:0000313" key="2">
    <source>
        <dbReference type="Proteomes" id="UP000182412"/>
    </source>
</evidence>
<dbReference type="EMBL" id="FNJQ01000007">
    <property type="protein sequence ID" value="SDP14332.1"/>
    <property type="molecule type" value="Genomic_DNA"/>
</dbReference>
<organism evidence="1 2">
    <name type="scientific">Selenomonas ruminantium</name>
    <dbReference type="NCBI Taxonomy" id="971"/>
    <lineage>
        <taxon>Bacteria</taxon>
        <taxon>Bacillati</taxon>
        <taxon>Bacillota</taxon>
        <taxon>Negativicutes</taxon>
        <taxon>Selenomonadales</taxon>
        <taxon>Selenomonadaceae</taxon>
        <taxon>Selenomonas</taxon>
    </lineage>
</organism>
<accession>A0A1H0QAC7</accession>
<evidence type="ECO:0000313" key="1">
    <source>
        <dbReference type="EMBL" id="SDP14332.1"/>
    </source>
</evidence>